<name>A0A9W9UYZ0_PENBR</name>
<proteinExistence type="predicted"/>
<reference evidence="1" key="1">
    <citation type="submission" date="2022-12" db="EMBL/GenBank/DDBJ databases">
        <authorList>
            <person name="Petersen C."/>
        </authorList>
    </citation>
    <scope>NUCLEOTIDE SEQUENCE</scope>
    <source>
        <strain evidence="1">IBT 35675</strain>
    </source>
</reference>
<dbReference type="EMBL" id="JAPZBR010000002">
    <property type="protein sequence ID" value="KAJ5362652.1"/>
    <property type="molecule type" value="Genomic_DNA"/>
</dbReference>
<organism evidence="1 2">
    <name type="scientific">Penicillium brevicompactum</name>
    <dbReference type="NCBI Taxonomy" id="5074"/>
    <lineage>
        <taxon>Eukaryota</taxon>
        <taxon>Fungi</taxon>
        <taxon>Dikarya</taxon>
        <taxon>Ascomycota</taxon>
        <taxon>Pezizomycotina</taxon>
        <taxon>Eurotiomycetes</taxon>
        <taxon>Eurotiomycetidae</taxon>
        <taxon>Eurotiales</taxon>
        <taxon>Aspergillaceae</taxon>
        <taxon>Penicillium</taxon>
    </lineage>
</organism>
<reference evidence="1" key="2">
    <citation type="journal article" date="2023" name="IMA Fungus">
        <title>Comparative genomic study of the Penicillium genus elucidates a diverse pangenome and 15 lateral gene transfer events.</title>
        <authorList>
            <person name="Petersen C."/>
            <person name="Sorensen T."/>
            <person name="Nielsen M.R."/>
            <person name="Sondergaard T.E."/>
            <person name="Sorensen J.L."/>
            <person name="Fitzpatrick D.A."/>
            <person name="Frisvad J.C."/>
            <person name="Nielsen K.L."/>
        </authorList>
    </citation>
    <scope>NUCLEOTIDE SEQUENCE</scope>
    <source>
        <strain evidence="1">IBT 35675</strain>
    </source>
</reference>
<evidence type="ECO:0000313" key="1">
    <source>
        <dbReference type="EMBL" id="KAJ5362652.1"/>
    </source>
</evidence>
<sequence>MRDDLLVAKYLLKERKLQFYVALRDGRDLSVRPMAREWTRERRSMDWMHLEEAPVSEFGVWKGSSGRSSHGLGTG</sequence>
<protein>
    <submittedName>
        <fullName evidence="1">Uncharacterized protein</fullName>
    </submittedName>
</protein>
<gene>
    <name evidence="1" type="ORF">N7541_003496</name>
</gene>
<keyword evidence="2" id="KW-1185">Reference proteome</keyword>
<dbReference type="AlphaFoldDB" id="A0A9W9UYZ0"/>
<comment type="caution">
    <text evidence="1">The sequence shown here is derived from an EMBL/GenBank/DDBJ whole genome shotgun (WGS) entry which is preliminary data.</text>
</comment>
<accession>A0A9W9UYZ0</accession>
<dbReference type="Proteomes" id="UP001148299">
    <property type="component" value="Unassembled WGS sequence"/>
</dbReference>
<evidence type="ECO:0000313" key="2">
    <source>
        <dbReference type="Proteomes" id="UP001148299"/>
    </source>
</evidence>